<dbReference type="EMBL" id="CM017325">
    <property type="protein sequence ID" value="KAE8056430.1"/>
    <property type="molecule type" value="Genomic_DNA"/>
</dbReference>
<keyword evidence="3" id="KW-1185">Reference proteome</keyword>
<dbReference type="OrthoDB" id="4955136at2759"/>
<accession>A0A5N6R5Z5</accession>
<gene>
    <name evidence="1" type="ORF">FH972_010584</name>
    <name evidence="2" type="ORF">FH972_013205</name>
</gene>
<reference evidence="2 3" key="1">
    <citation type="submission" date="2019-06" db="EMBL/GenBank/DDBJ databases">
        <title>A chromosomal-level reference genome of Carpinus fangiana (Coryloideae, Betulaceae).</title>
        <authorList>
            <person name="Yang X."/>
            <person name="Wang Z."/>
            <person name="Zhang L."/>
            <person name="Hao G."/>
            <person name="Liu J."/>
            <person name="Yang Y."/>
        </authorList>
    </citation>
    <scope>NUCLEOTIDE SEQUENCE [LARGE SCALE GENOMIC DNA]</scope>
    <source>
        <strain evidence="2">Cfa_2016G</strain>
        <tissue evidence="2">Leaf</tissue>
    </source>
</reference>
<dbReference type="EMBL" id="CM017324">
    <property type="protein sequence ID" value="KAE8038038.1"/>
    <property type="molecule type" value="Genomic_DNA"/>
</dbReference>
<organism evidence="2 3">
    <name type="scientific">Carpinus fangiana</name>
    <dbReference type="NCBI Taxonomy" id="176857"/>
    <lineage>
        <taxon>Eukaryota</taxon>
        <taxon>Viridiplantae</taxon>
        <taxon>Streptophyta</taxon>
        <taxon>Embryophyta</taxon>
        <taxon>Tracheophyta</taxon>
        <taxon>Spermatophyta</taxon>
        <taxon>Magnoliopsida</taxon>
        <taxon>eudicotyledons</taxon>
        <taxon>Gunneridae</taxon>
        <taxon>Pentapetalae</taxon>
        <taxon>rosids</taxon>
        <taxon>fabids</taxon>
        <taxon>Fagales</taxon>
        <taxon>Betulaceae</taxon>
        <taxon>Carpinus</taxon>
    </lineage>
</organism>
<protein>
    <submittedName>
        <fullName evidence="2">Uncharacterized protein</fullName>
    </submittedName>
</protein>
<proteinExistence type="predicted"/>
<evidence type="ECO:0000313" key="2">
    <source>
        <dbReference type="EMBL" id="KAE8056430.1"/>
    </source>
</evidence>
<name>A0A5N6R5Z5_9ROSI</name>
<dbReference type="Proteomes" id="UP000327013">
    <property type="component" value="Chromosome 5"/>
</dbReference>
<sequence length="111" mass="12678">MRKKRVGTVMQSKRKKAGIASKLLNELSKISNAVELKATTQANSSSSIRDVLKRVCTLDGVEEGSDFHRMAARIFQNKEKREVFAVLEKPHLQLMFLKDEAKSIENRHFFT</sequence>
<dbReference type="Proteomes" id="UP000327013">
    <property type="component" value="Chromosome 4"/>
</dbReference>
<dbReference type="AlphaFoldDB" id="A0A5N6R5Z5"/>
<evidence type="ECO:0000313" key="3">
    <source>
        <dbReference type="Proteomes" id="UP000327013"/>
    </source>
</evidence>
<evidence type="ECO:0000313" key="1">
    <source>
        <dbReference type="EMBL" id="KAE8038038.1"/>
    </source>
</evidence>